<comment type="similarity">
    <text evidence="2">Belongs to the insect beta-1,3-glucan binding protein family.</text>
</comment>
<dbReference type="Pfam" id="PF15886">
    <property type="entry name" value="CBM39"/>
    <property type="match status" value="1"/>
</dbReference>
<dbReference type="InterPro" id="IPR031756">
    <property type="entry name" value="BGBP_N"/>
</dbReference>
<dbReference type="Proteomes" id="UP000593567">
    <property type="component" value="Unassembled WGS sequence"/>
</dbReference>
<dbReference type="InterPro" id="IPR050546">
    <property type="entry name" value="Glycosyl_Hydrlase_16"/>
</dbReference>
<feature type="compositionally biased region" description="Low complexity" evidence="5">
    <location>
        <begin position="57"/>
        <end position="74"/>
    </location>
</feature>
<keyword evidence="9" id="KW-1185">Reference proteome</keyword>
<dbReference type="PROSITE" id="PS51762">
    <property type="entry name" value="GH16_2"/>
    <property type="match status" value="1"/>
</dbReference>
<comment type="similarity">
    <text evidence="1">Belongs to the glycosyl hydrolase 16 family.</text>
</comment>
<dbReference type="Gene3D" id="2.60.120.200">
    <property type="match status" value="1"/>
</dbReference>
<dbReference type="GO" id="GO:0004553">
    <property type="term" value="F:hydrolase activity, hydrolyzing O-glycosyl compounds"/>
    <property type="evidence" value="ECO:0007669"/>
    <property type="project" value="InterPro"/>
</dbReference>
<evidence type="ECO:0000259" key="7">
    <source>
        <dbReference type="PROSITE" id="PS51969"/>
    </source>
</evidence>
<evidence type="ECO:0000256" key="3">
    <source>
        <dbReference type="ARBA" id="ARBA00022588"/>
    </source>
</evidence>
<feature type="domain" description="GH16" evidence="6">
    <location>
        <begin position="80"/>
        <end position="357"/>
    </location>
</feature>
<evidence type="ECO:0000256" key="4">
    <source>
        <dbReference type="ARBA" id="ARBA00022859"/>
    </source>
</evidence>
<proteinExistence type="inferred from homology"/>
<dbReference type="Pfam" id="PF00722">
    <property type="entry name" value="Glyco_hydro_16"/>
    <property type="match status" value="1"/>
</dbReference>
<dbReference type="AlphaFoldDB" id="A0A7J7JZR2"/>
<dbReference type="EMBL" id="VXIV02001556">
    <property type="protein sequence ID" value="KAF6031872.1"/>
    <property type="molecule type" value="Genomic_DNA"/>
</dbReference>
<organism evidence="8 9">
    <name type="scientific">Bugula neritina</name>
    <name type="common">Brown bryozoan</name>
    <name type="synonym">Sertularia neritina</name>
    <dbReference type="NCBI Taxonomy" id="10212"/>
    <lineage>
        <taxon>Eukaryota</taxon>
        <taxon>Metazoa</taxon>
        <taxon>Spiralia</taxon>
        <taxon>Lophotrochozoa</taxon>
        <taxon>Bryozoa</taxon>
        <taxon>Gymnolaemata</taxon>
        <taxon>Cheilostomatida</taxon>
        <taxon>Flustrina</taxon>
        <taxon>Buguloidea</taxon>
        <taxon>Bugulidae</taxon>
        <taxon>Bugula</taxon>
    </lineage>
</organism>
<evidence type="ECO:0000256" key="1">
    <source>
        <dbReference type="ARBA" id="ARBA00006865"/>
    </source>
</evidence>
<name>A0A7J7JZR2_BUGNE</name>
<dbReference type="PANTHER" id="PTHR10963">
    <property type="entry name" value="GLYCOSYL HYDROLASE-RELATED"/>
    <property type="match status" value="1"/>
</dbReference>
<evidence type="ECO:0000256" key="5">
    <source>
        <dbReference type="SAM" id="MobiDB-lite"/>
    </source>
</evidence>
<keyword evidence="4" id="KW-0391">Immunity</keyword>
<dbReference type="Gene3D" id="2.60.40.2140">
    <property type="entry name" value="Beta-1,3-glucan-recognition protein, N-terminal domain"/>
    <property type="match status" value="1"/>
</dbReference>
<evidence type="ECO:0000256" key="2">
    <source>
        <dbReference type="ARBA" id="ARBA00008781"/>
    </source>
</evidence>
<accession>A0A7J7JZR2</accession>
<feature type="domain" description="CBM39" evidence="7">
    <location>
        <begin position="1"/>
        <end position="56"/>
    </location>
</feature>
<reference evidence="8" key="1">
    <citation type="submission" date="2020-06" db="EMBL/GenBank/DDBJ databases">
        <title>Draft genome of Bugula neritina, a colonial animal packing powerful symbionts and potential medicines.</title>
        <authorList>
            <person name="Rayko M."/>
        </authorList>
    </citation>
    <scope>NUCLEOTIDE SEQUENCE [LARGE SCALE GENOMIC DNA]</scope>
    <source>
        <strain evidence="8">Kwan_BN1</strain>
    </source>
</reference>
<dbReference type="PROSITE" id="PS51969">
    <property type="entry name" value="CBM39"/>
    <property type="match status" value="1"/>
</dbReference>
<sequence length="357" mass="40436">MNIVSILLHTGGKWVHENRNVKINNGDIVYYWVYMIVNGLGRQVTDQRWTASGGSSGSSQPVQPVVQQPQTGSSTSGKDEVWNGRTLKLVVEDTFDEQLNTEMYGACTNSAVYGCLREGNNGYLNPILSSKLRSRKGIQYGKVEIVAKMPRGDWIWPALWMLPNYGDRNSGGIYGGWPRSGEIDIMESRGNRNYGNLGVEYMGSTLHWGTQYVNKYSLTTANKKVKSKTLADGYHRYTLYWDQNGMDFYLDDDHVAKFATPNQGFFRWGNLPGNNIWAHANNAPFDQEFYLIMNVAVGGTNGFFPDNVENAGYSKPWSNQDTNAPEKFWRAKNLWQPTWQGDDAAMQVDSVRMWQLQ</sequence>
<evidence type="ECO:0000313" key="9">
    <source>
        <dbReference type="Proteomes" id="UP000593567"/>
    </source>
</evidence>
<keyword evidence="3" id="KW-0399">Innate immunity</keyword>
<comment type="caution">
    <text evidence="8">The sequence shown here is derived from an EMBL/GenBank/DDBJ whole genome shotgun (WGS) entry which is preliminary data.</text>
</comment>
<dbReference type="GO" id="GO:0030246">
    <property type="term" value="F:carbohydrate binding"/>
    <property type="evidence" value="ECO:0007669"/>
    <property type="project" value="InterPro"/>
</dbReference>
<dbReference type="GO" id="GO:0005975">
    <property type="term" value="P:carbohydrate metabolic process"/>
    <property type="evidence" value="ECO:0007669"/>
    <property type="project" value="InterPro"/>
</dbReference>
<dbReference type="InterPro" id="IPR043030">
    <property type="entry name" value="BGBP_N_sf"/>
</dbReference>
<dbReference type="InterPro" id="IPR013320">
    <property type="entry name" value="ConA-like_dom_sf"/>
</dbReference>
<dbReference type="SUPFAM" id="SSF49899">
    <property type="entry name" value="Concanavalin A-like lectins/glucanases"/>
    <property type="match status" value="1"/>
</dbReference>
<dbReference type="InterPro" id="IPR000757">
    <property type="entry name" value="Beta-glucanase-like"/>
</dbReference>
<evidence type="ECO:0000259" key="6">
    <source>
        <dbReference type="PROSITE" id="PS51762"/>
    </source>
</evidence>
<feature type="region of interest" description="Disordered" evidence="5">
    <location>
        <begin position="48"/>
        <end position="80"/>
    </location>
</feature>
<dbReference type="PANTHER" id="PTHR10963:SF55">
    <property type="entry name" value="GLYCOSIDE HYDROLASE FAMILY 16 PROTEIN"/>
    <property type="match status" value="1"/>
</dbReference>
<gene>
    <name evidence="8" type="ORF">EB796_009774</name>
</gene>
<protein>
    <submittedName>
        <fullName evidence="8">GNBPB5</fullName>
    </submittedName>
</protein>
<evidence type="ECO:0000313" key="8">
    <source>
        <dbReference type="EMBL" id="KAF6031872.1"/>
    </source>
</evidence>
<dbReference type="OrthoDB" id="4781at2759"/>
<dbReference type="GO" id="GO:0045087">
    <property type="term" value="P:innate immune response"/>
    <property type="evidence" value="ECO:0007669"/>
    <property type="project" value="UniProtKB-KW"/>
</dbReference>